<dbReference type="GeneID" id="13995163"/>
<gene>
    <name evidence="5" type="ORF">CcrColossus_gp235</name>
</gene>
<comment type="subcellular location">
    <subcellularLocation>
        <location evidence="1">Membrane</location>
        <topology evidence="1">Single-pass membrane protein</topology>
    </subcellularLocation>
</comment>
<dbReference type="SMART" id="SM00382">
    <property type="entry name" value="AAA"/>
    <property type="match status" value="1"/>
</dbReference>
<dbReference type="InterPro" id="IPR014851">
    <property type="entry name" value="BCS1_N"/>
</dbReference>
<feature type="domain" description="AAA+ ATPase" evidence="3">
    <location>
        <begin position="218"/>
        <end position="353"/>
    </location>
</feature>
<dbReference type="InterPro" id="IPR050747">
    <property type="entry name" value="Mitochondrial_chaperone_BCS1"/>
</dbReference>
<dbReference type="InterPro" id="IPR027417">
    <property type="entry name" value="P-loop_NTPase"/>
</dbReference>
<keyword evidence="6" id="KW-1185">Reference proteome</keyword>
<dbReference type="InterPro" id="IPR003960">
    <property type="entry name" value="ATPase_AAA_CS"/>
</dbReference>
<name>K4JUS4_9CAUD</name>
<dbReference type="GO" id="GO:0016020">
    <property type="term" value="C:membrane"/>
    <property type="evidence" value="ECO:0007669"/>
    <property type="project" value="UniProtKB-SubCell"/>
</dbReference>
<dbReference type="PROSITE" id="PS00674">
    <property type="entry name" value="AAA"/>
    <property type="match status" value="1"/>
</dbReference>
<comment type="similarity">
    <text evidence="2">Belongs to the AAA ATPase family. BCS1 subfamily.</text>
</comment>
<reference evidence="5 6" key="1">
    <citation type="journal article" date="2012" name="BMC Genomics">
        <title>The Caulobacter crescentus phage phiCbK: genomics of a canonical phage.</title>
        <authorList>
            <person name="Gill J.J."/>
            <person name="Berry J.D."/>
            <person name="Russell W.K."/>
            <person name="Lessor L."/>
            <person name="Escobar Garcia D.A."/>
            <person name="Hernandez D."/>
            <person name="Kane A."/>
            <person name="Keene J."/>
            <person name="Maddox M."/>
            <person name="Martin R."/>
            <person name="Mohan S."/>
            <person name="Thorn A.M."/>
            <person name="Russell D.H."/>
            <person name="Young R."/>
        </authorList>
    </citation>
    <scope>NUCLEOTIDE SEQUENCE [LARGE SCALE GENOMIC DNA]</scope>
</reference>
<accession>K4JUS4</accession>
<dbReference type="InterPro" id="IPR003959">
    <property type="entry name" value="ATPase_AAA_core"/>
</dbReference>
<dbReference type="SUPFAM" id="SSF52540">
    <property type="entry name" value="P-loop containing nucleoside triphosphate hydrolases"/>
    <property type="match status" value="1"/>
</dbReference>
<dbReference type="SMART" id="SM01024">
    <property type="entry name" value="BCS1_N"/>
    <property type="match status" value="1"/>
</dbReference>
<dbReference type="Proteomes" id="UP000000463">
    <property type="component" value="Segment"/>
</dbReference>
<dbReference type="InterPro" id="IPR003593">
    <property type="entry name" value="AAA+_ATPase"/>
</dbReference>
<dbReference type="GO" id="GO:0016887">
    <property type="term" value="F:ATP hydrolysis activity"/>
    <property type="evidence" value="ECO:0007669"/>
    <property type="project" value="InterPro"/>
</dbReference>
<dbReference type="EMBL" id="JX100810">
    <property type="protein sequence ID" value="AFU88105.1"/>
    <property type="molecule type" value="Genomic_DNA"/>
</dbReference>
<proteinExistence type="inferred from homology"/>
<dbReference type="PANTHER" id="PTHR23070">
    <property type="entry name" value="BCS1 AAA-TYPE ATPASE"/>
    <property type="match status" value="1"/>
</dbReference>
<dbReference type="Pfam" id="PF00004">
    <property type="entry name" value="AAA"/>
    <property type="match status" value="1"/>
</dbReference>
<dbReference type="OrthoDB" id="3424at10239"/>
<evidence type="ECO:0000313" key="5">
    <source>
        <dbReference type="EMBL" id="AFU88105.1"/>
    </source>
</evidence>
<evidence type="ECO:0000259" key="4">
    <source>
        <dbReference type="SMART" id="SM01024"/>
    </source>
</evidence>
<dbReference type="Pfam" id="PF08740">
    <property type="entry name" value="BCS1_N"/>
    <property type="match status" value="1"/>
</dbReference>
<protein>
    <submittedName>
        <fullName evidence="5">Putative AAA+ ATPase and BCS1 domain protein</fullName>
    </submittedName>
</protein>
<dbReference type="KEGG" id="vg:13995163"/>
<dbReference type="RefSeq" id="YP_006988469.1">
    <property type="nucleotide sequence ID" value="NC_019406.1"/>
</dbReference>
<organism evidence="5 6">
    <name type="scientific">Caulobacter phage CcrColossus</name>
    <dbReference type="NCBI Taxonomy" id="1211640"/>
    <lineage>
        <taxon>Viruses</taxon>
        <taxon>Duplodnaviria</taxon>
        <taxon>Heunggongvirae</taxon>
        <taxon>Uroviricota</taxon>
        <taxon>Caudoviricetes</taxon>
        <taxon>Jeanschmidtviridae</taxon>
        <taxon>Colossusvirus</taxon>
        <taxon>Colossusvirus colossus</taxon>
    </lineage>
</organism>
<evidence type="ECO:0000256" key="1">
    <source>
        <dbReference type="ARBA" id="ARBA00004167"/>
    </source>
</evidence>
<dbReference type="Gene3D" id="3.40.50.300">
    <property type="entry name" value="P-loop containing nucleotide triphosphate hydrolases"/>
    <property type="match status" value="1"/>
</dbReference>
<dbReference type="GO" id="GO:0005524">
    <property type="term" value="F:ATP binding"/>
    <property type="evidence" value="ECO:0007669"/>
    <property type="project" value="InterPro"/>
</dbReference>
<feature type="domain" description="BCS1 N-terminal" evidence="4">
    <location>
        <begin position="22"/>
        <end position="187"/>
    </location>
</feature>
<evidence type="ECO:0000256" key="2">
    <source>
        <dbReference type="ARBA" id="ARBA00007448"/>
    </source>
</evidence>
<evidence type="ECO:0000313" key="6">
    <source>
        <dbReference type="Proteomes" id="UP000000463"/>
    </source>
</evidence>
<evidence type="ECO:0000259" key="3">
    <source>
        <dbReference type="SMART" id="SM00382"/>
    </source>
</evidence>
<sequence>MYDQLLRLFQGNPILAGGAGMAIIGWLLVQARTVPVKVFRLIRDQFVTTMTVYTEDVIFRRLDYWLSRHPSTEHSRRFGVTHWHNRRTDADDFLLTPGSGSHLIKEVGRYFLVHRHVEDKTTQEDFAKIRRQTITIATYGRSTAPLKNLISKVQHIDEDRTAIPILNWQGHGFARVERRTKRPLDTVYINAAIKQHIIDDLTKFFAQRADYHARGIPYRRGYMLEGPPGTGKSTLIFVLACLFDRPVYIINLASISNDSELLRAINEAGRNFVVIEDIDAIKVAEEREGKDSSLEVRVGDASRQGITTSGLLNAIDGIASAEGRVLFITSNRPDVLDSALIRPGRIDVRYRIDYAKMPEALAMYRKFFPEASAEAQAAFAKEIAPLLPISPAALQNRLLGESMEVVMS</sequence>